<dbReference type="AlphaFoldDB" id="A0A9D1LT14"/>
<dbReference type="NCBIfam" id="TIGR00045">
    <property type="entry name" value="glycerate kinase"/>
    <property type="match status" value="1"/>
</dbReference>
<accession>A0A9D1LT14</accession>
<reference evidence="5" key="2">
    <citation type="journal article" date="2021" name="PeerJ">
        <title>Extensive microbial diversity within the chicken gut microbiome revealed by metagenomics and culture.</title>
        <authorList>
            <person name="Gilroy R."/>
            <person name="Ravi A."/>
            <person name="Getino M."/>
            <person name="Pursley I."/>
            <person name="Horton D.L."/>
            <person name="Alikhan N.F."/>
            <person name="Baker D."/>
            <person name="Gharbi K."/>
            <person name="Hall N."/>
            <person name="Watson M."/>
            <person name="Adriaenssens E.M."/>
            <person name="Foster-Nyarko E."/>
            <person name="Jarju S."/>
            <person name="Secka A."/>
            <person name="Antonio M."/>
            <person name="Oren A."/>
            <person name="Chaudhuri R.R."/>
            <person name="La Ragione R."/>
            <person name="Hildebrand F."/>
            <person name="Pallen M.J."/>
        </authorList>
    </citation>
    <scope>NUCLEOTIDE SEQUENCE</scope>
    <source>
        <strain evidence="5">ChiSxjej2B14-8506</strain>
    </source>
</reference>
<evidence type="ECO:0000256" key="4">
    <source>
        <dbReference type="PIRNR" id="PIRNR006078"/>
    </source>
</evidence>
<dbReference type="PIRSF" id="PIRSF006078">
    <property type="entry name" value="GlxK"/>
    <property type="match status" value="1"/>
</dbReference>
<dbReference type="GO" id="GO:0008887">
    <property type="term" value="F:glycerate kinase activity"/>
    <property type="evidence" value="ECO:0007669"/>
    <property type="project" value="UniProtKB-UniRule"/>
</dbReference>
<name>A0A9D1LT14_9FIRM</name>
<evidence type="ECO:0000256" key="3">
    <source>
        <dbReference type="ARBA" id="ARBA00022777"/>
    </source>
</evidence>
<comment type="caution">
    <text evidence="5">The sequence shown here is derived from an EMBL/GenBank/DDBJ whole genome shotgun (WGS) entry which is preliminary data.</text>
</comment>
<dbReference type="InterPro" id="IPR018193">
    <property type="entry name" value="Glyc_kinase_flavodox-like_fold"/>
</dbReference>
<protein>
    <submittedName>
        <fullName evidence="5">Glycerate kinase</fullName>
    </submittedName>
</protein>
<reference evidence="5" key="1">
    <citation type="submission" date="2020-10" db="EMBL/GenBank/DDBJ databases">
        <authorList>
            <person name="Gilroy R."/>
        </authorList>
    </citation>
    <scope>NUCLEOTIDE SEQUENCE</scope>
    <source>
        <strain evidence="5">ChiSxjej2B14-8506</strain>
    </source>
</reference>
<dbReference type="Gene3D" id="3.90.1510.10">
    <property type="entry name" value="Glycerate kinase, domain 2"/>
    <property type="match status" value="1"/>
</dbReference>
<dbReference type="InterPro" id="IPR036129">
    <property type="entry name" value="Glycerate_kinase_sf"/>
</dbReference>
<dbReference type="PANTHER" id="PTHR21599">
    <property type="entry name" value="GLYCERATE KINASE"/>
    <property type="match status" value="1"/>
</dbReference>
<dbReference type="Pfam" id="PF02595">
    <property type="entry name" value="Gly_kinase"/>
    <property type="match status" value="1"/>
</dbReference>
<evidence type="ECO:0000256" key="1">
    <source>
        <dbReference type="ARBA" id="ARBA00006284"/>
    </source>
</evidence>
<dbReference type="EMBL" id="DVNK01000059">
    <property type="protein sequence ID" value="HIU47551.1"/>
    <property type="molecule type" value="Genomic_DNA"/>
</dbReference>
<gene>
    <name evidence="5" type="ORF">IAC59_09910</name>
</gene>
<dbReference type="PANTHER" id="PTHR21599:SF0">
    <property type="entry name" value="GLYCERATE KINASE"/>
    <property type="match status" value="1"/>
</dbReference>
<proteinExistence type="inferred from homology"/>
<evidence type="ECO:0000313" key="5">
    <source>
        <dbReference type="EMBL" id="HIU47551.1"/>
    </source>
</evidence>
<evidence type="ECO:0000313" key="6">
    <source>
        <dbReference type="Proteomes" id="UP000824123"/>
    </source>
</evidence>
<keyword evidence="3 4" id="KW-0418">Kinase</keyword>
<evidence type="ECO:0000256" key="2">
    <source>
        <dbReference type="ARBA" id="ARBA00022679"/>
    </source>
</evidence>
<dbReference type="SUPFAM" id="SSF110738">
    <property type="entry name" value="Glycerate kinase I"/>
    <property type="match status" value="1"/>
</dbReference>
<comment type="similarity">
    <text evidence="1 4">Belongs to the glycerate kinase type-1 family.</text>
</comment>
<dbReference type="Proteomes" id="UP000824123">
    <property type="component" value="Unassembled WGS sequence"/>
</dbReference>
<dbReference type="GO" id="GO:0031388">
    <property type="term" value="P:organic acid phosphorylation"/>
    <property type="evidence" value="ECO:0007669"/>
    <property type="project" value="UniProtKB-UniRule"/>
</dbReference>
<organism evidence="5 6">
    <name type="scientific">Candidatus Fimadaptatus faecigallinarum</name>
    <dbReference type="NCBI Taxonomy" id="2840814"/>
    <lineage>
        <taxon>Bacteria</taxon>
        <taxon>Bacillati</taxon>
        <taxon>Bacillota</taxon>
        <taxon>Clostridia</taxon>
        <taxon>Eubacteriales</taxon>
        <taxon>Candidatus Fimadaptatus</taxon>
    </lineage>
</organism>
<sequence length="379" mass="38994">MRAIVAMDSFKGSLSASEACQAVADGLRAASAAFDVDLMPIADGGEGFLDVLADATGGERVSGACHDPLGRVMSAPFLRTSDGVAVIEMAAASGLTLLTPAERDIMRATTYGTGEQLMDALRGGAKRICLGLGGSATCDGGLGLMRALGMKFCDGAGREVTTPEELERLEHVDASELDARLMRCDRQAACDVDSPLTGPLGAAHVFGPQKGAGPAEVERLDAALARLSRCMRAAGFDMEGPGAGAAGGLGGALKALGFELRPGVDMVLELTHARARIARAELAIVGEGMTDSQTAAGKAPCGVARLAAELGRAAVCISGGLGDDYPALYEHGFTAAFSAVARPMSVECAIGNAREYLFNRARDVGRLWVAARWLSGYNV</sequence>
<keyword evidence="2 4" id="KW-0808">Transferase</keyword>
<dbReference type="InterPro" id="IPR018197">
    <property type="entry name" value="Glycerate_kinase_RE-like"/>
</dbReference>
<dbReference type="Gene3D" id="3.40.50.10350">
    <property type="entry name" value="Glycerate kinase, domain 1"/>
    <property type="match status" value="1"/>
</dbReference>
<dbReference type="InterPro" id="IPR004381">
    <property type="entry name" value="Glycerate_kinase"/>
</dbReference>